<protein>
    <submittedName>
        <fullName evidence="2">Hypothetical_protein</fullName>
    </submittedName>
</protein>
<dbReference type="EMBL" id="CAXDID020000349">
    <property type="protein sequence ID" value="CAL6080834.1"/>
    <property type="molecule type" value="Genomic_DNA"/>
</dbReference>
<reference evidence="2 3" key="2">
    <citation type="submission" date="2024-07" db="EMBL/GenBank/DDBJ databases">
        <authorList>
            <person name="Akdeniz Z."/>
        </authorList>
    </citation>
    <scope>NUCLEOTIDE SEQUENCE [LARGE SCALE GENOMIC DNA]</scope>
</reference>
<dbReference type="AlphaFoldDB" id="A0AA86UKV8"/>
<proteinExistence type="predicted"/>
<dbReference type="EMBL" id="CATOUU010000715">
    <property type="protein sequence ID" value="CAI9943393.1"/>
    <property type="molecule type" value="Genomic_DNA"/>
</dbReference>
<evidence type="ECO:0000313" key="2">
    <source>
        <dbReference type="EMBL" id="CAL6080834.1"/>
    </source>
</evidence>
<name>A0AA86UKV8_9EUKA</name>
<accession>A0AA86UKV8</accession>
<sequence>MLCKSSEQSAQNTQRRVESEVFSRSVKYGLFSCMIYSTISYRYKGPLWFMPCGTTMNSIVNSQVLRQVTLPSLNAQLEVATRQRPDTFQQVYEKLLYCQQH</sequence>
<reference evidence="1" key="1">
    <citation type="submission" date="2023-06" db="EMBL/GenBank/DDBJ databases">
        <authorList>
            <person name="Kurt Z."/>
        </authorList>
    </citation>
    <scope>NUCLEOTIDE SEQUENCE</scope>
</reference>
<organism evidence="1">
    <name type="scientific">Hexamita inflata</name>
    <dbReference type="NCBI Taxonomy" id="28002"/>
    <lineage>
        <taxon>Eukaryota</taxon>
        <taxon>Metamonada</taxon>
        <taxon>Diplomonadida</taxon>
        <taxon>Hexamitidae</taxon>
        <taxon>Hexamitinae</taxon>
        <taxon>Hexamita</taxon>
    </lineage>
</organism>
<gene>
    <name evidence="1" type="ORF">HINF_LOCUS31038</name>
    <name evidence="2" type="ORF">HINF_LOCUS60053</name>
</gene>
<dbReference type="Proteomes" id="UP001642409">
    <property type="component" value="Unassembled WGS sequence"/>
</dbReference>
<comment type="caution">
    <text evidence="1">The sequence shown here is derived from an EMBL/GenBank/DDBJ whole genome shotgun (WGS) entry which is preliminary data.</text>
</comment>
<keyword evidence="3" id="KW-1185">Reference proteome</keyword>
<evidence type="ECO:0000313" key="1">
    <source>
        <dbReference type="EMBL" id="CAI9943393.1"/>
    </source>
</evidence>
<evidence type="ECO:0000313" key="3">
    <source>
        <dbReference type="Proteomes" id="UP001642409"/>
    </source>
</evidence>